<name>A0A369XRL4_9PROT</name>
<dbReference type="InterPro" id="IPR020008">
    <property type="entry name" value="GlyGly_CTERM"/>
</dbReference>
<dbReference type="Proteomes" id="UP000253831">
    <property type="component" value="Unassembled WGS sequence"/>
</dbReference>
<comment type="caution">
    <text evidence="1">The sequence shown here is derived from an EMBL/GenBank/DDBJ whole genome shotgun (WGS) entry which is preliminary data.</text>
</comment>
<dbReference type="EMBL" id="QPGA01000003">
    <property type="protein sequence ID" value="RDE52035.1"/>
    <property type="molecule type" value="Genomic_DNA"/>
</dbReference>
<proteinExistence type="predicted"/>
<reference evidence="1 2" key="1">
    <citation type="submission" date="2018-05" db="EMBL/GenBank/DDBJ databases">
        <title>Integrated omic analyses show evidence that a Ca. Accumulibacter phosphatis strain performs denitrification under micro-aerobic conditions.</title>
        <authorList>
            <person name="Camejo P.Y."/>
            <person name="Katherine M.D."/>
            <person name="Daniel N.R."/>
        </authorList>
    </citation>
    <scope>NUCLEOTIDE SEQUENCE [LARGE SCALE GENOMIC DNA]</scope>
    <source>
        <strain evidence="1">UW-LDO-IC</strain>
    </source>
</reference>
<organism evidence="1 2">
    <name type="scientific">Candidatus Accumulibacter meliphilus</name>
    <dbReference type="NCBI Taxonomy" id="2211374"/>
    <lineage>
        <taxon>Bacteria</taxon>
        <taxon>Pseudomonadati</taxon>
        <taxon>Pseudomonadota</taxon>
        <taxon>Betaproteobacteria</taxon>
        <taxon>Candidatus Accumulibacter</taxon>
    </lineage>
</organism>
<dbReference type="AlphaFoldDB" id="A0A369XRL4"/>
<protein>
    <submittedName>
        <fullName evidence="1">GlyGly-CTERM sorting domain-containing protein</fullName>
    </submittedName>
</protein>
<evidence type="ECO:0000313" key="1">
    <source>
        <dbReference type="EMBL" id="RDE52035.1"/>
    </source>
</evidence>
<dbReference type="NCBIfam" id="TIGR03501">
    <property type="entry name" value="GlyGly_CTERM"/>
    <property type="match status" value="1"/>
</dbReference>
<gene>
    <name evidence="1" type="ORF">DVS81_03210</name>
</gene>
<accession>A0A369XRL4</accession>
<sequence>MRPGSSGPPSGGWLAALVVMFRRRQRGAF</sequence>
<evidence type="ECO:0000313" key="2">
    <source>
        <dbReference type="Proteomes" id="UP000253831"/>
    </source>
</evidence>